<comment type="caution">
    <text evidence="1">The sequence shown here is derived from an EMBL/GenBank/DDBJ whole genome shotgun (WGS) entry which is preliminary data.</text>
</comment>
<name>A0ABS8RRS6_DATST</name>
<dbReference type="PANTHER" id="PTHR44376">
    <property type="entry name" value="TRANSCRIPTIONAL REGULATOR OF FILAMENTOUS GROWTH FLO8"/>
    <property type="match status" value="1"/>
</dbReference>
<accession>A0ABS8RRS6</accession>
<organism evidence="1 2">
    <name type="scientific">Datura stramonium</name>
    <name type="common">Jimsonweed</name>
    <name type="synonym">Common thornapple</name>
    <dbReference type="NCBI Taxonomy" id="4076"/>
    <lineage>
        <taxon>Eukaryota</taxon>
        <taxon>Viridiplantae</taxon>
        <taxon>Streptophyta</taxon>
        <taxon>Embryophyta</taxon>
        <taxon>Tracheophyta</taxon>
        <taxon>Spermatophyta</taxon>
        <taxon>Magnoliopsida</taxon>
        <taxon>eudicotyledons</taxon>
        <taxon>Gunneridae</taxon>
        <taxon>Pentapetalae</taxon>
        <taxon>asterids</taxon>
        <taxon>lamiids</taxon>
        <taxon>Solanales</taxon>
        <taxon>Solanaceae</taxon>
        <taxon>Solanoideae</taxon>
        <taxon>Datureae</taxon>
        <taxon>Datura</taxon>
    </lineage>
</organism>
<evidence type="ECO:0000313" key="1">
    <source>
        <dbReference type="EMBL" id="MCD7449278.1"/>
    </source>
</evidence>
<dbReference type="Proteomes" id="UP000823775">
    <property type="component" value="Unassembled WGS sequence"/>
</dbReference>
<dbReference type="PANTHER" id="PTHR44376:SF8">
    <property type="entry name" value="TRANSCRIPTIONAL COREPRESSOR LEUNIG-LIKE"/>
    <property type="match status" value="1"/>
</dbReference>
<dbReference type="InterPro" id="IPR044716">
    <property type="entry name" value="LEUNIG-like"/>
</dbReference>
<sequence>MAKRGFHRTGEEFDREIIDNPNPVAINAPGGFLLEWWNIFYEILSSSFSEVALLAAESFDKVLPLELFYVMFMSG</sequence>
<dbReference type="EMBL" id="JACEIK010000090">
    <property type="protein sequence ID" value="MCD7449278.1"/>
    <property type="molecule type" value="Genomic_DNA"/>
</dbReference>
<evidence type="ECO:0000313" key="2">
    <source>
        <dbReference type="Proteomes" id="UP000823775"/>
    </source>
</evidence>
<protein>
    <submittedName>
        <fullName evidence="1">Uncharacterized protein</fullName>
    </submittedName>
</protein>
<gene>
    <name evidence="1" type="ORF">HAX54_051018</name>
</gene>
<proteinExistence type="predicted"/>
<reference evidence="1 2" key="1">
    <citation type="journal article" date="2021" name="BMC Genomics">
        <title>Datura genome reveals duplications of psychoactive alkaloid biosynthetic genes and high mutation rate following tissue culture.</title>
        <authorList>
            <person name="Rajewski A."/>
            <person name="Carter-House D."/>
            <person name="Stajich J."/>
            <person name="Litt A."/>
        </authorList>
    </citation>
    <scope>NUCLEOTIDE SEQUENCE [LARGE SCALE GENOMIC DNA]</scope>
    <source>
        <strain evidence="1">AR-01</strain>
    </source>
</reference>
<keyword evidence="2" id="KW-1185">Reference proteome</keyword>